<accession>A0A9W7FWE7</accession>
<feature type="region of interest" description="Disordered" evidence="1">
    <location>
        <begin position="1"/>
        <end position="24"/>
    </location>
</feature>
<dbReference type="GO" id="GO:0005794">
    <property type="term" value="C:Golgi apparatus"/>
    <property type="evidence" value="ECO:0007669"/>
    <property type="project" value="TreeGrafter"/>
</dbReference>
<keyword evidence="4" id="KW-1185">Reference proteome</keyword>
<feature type="region of interest" description="Disordered" evidence="1">
    <location>
        <begin position="149"/>
        <end position="186"/>
    </location>
</feature>
<feature type="compositionally biased region" description="Polar residues" evidence="1">
    <location>
        <begin position="166"/>
        <end position="182"/>
    </location>
</feature>
<dbReference type="PANTHER" id="PTHR47032">
    <property type="entry name" value="UDP-D-XYLOSE:L-FUCOSE ALPHA-1,3-D-XYLOSYLTRANSFERASE-RELATED"/>
    <property type="match status" value="1"/>
</dbReference>
<sequence>MVERRSLPAYRHHPTSSRHRGMTTNHSPTKLQIFFVLLLCLLSFYAGLLRSFGLKGGTATMDNPTAMDMPSQFKTQETMTQEGGCEGFKEMEREMQLLKQENQRMKMEREKDDENKNRGGGEQGGGGGMTKSRAEIEVEALRGEIERMKEEKDRHDEEHHGDNDGSPGSSDRPTPPLQSHSGGSFDFGETSWVSTSRVFVSSVLSGSHGFEIGVPPMYGYKGDEEAILFHHKGAVPEEGQGPFDNCNDLEVMLTKRDERGSCLLVMEHYKSGFINRFMRIGKNKADGSRGPRLNKGDKASPDKGFAKVAAMIGANGVGDERPPSPMDSRKNWAALTKYFSALSEVTGRLKPLLQSIARDNTVVVMVANVGVIELLTNFVCAARSKGIGIDHIVVFATDEEGKRVAEELGMTVFYDEGMFGDVPTEHARVYGDSTFQSMMQIKVISVHLCMELGYNVLFQDVDMVWMRDPLPYLQDISNVGDFDCYFEDDGARSMRYAPWFANSGFYYLRNNDRTRYLITSLLYSADQILNHHSHQQALTHILNDHSAQFGLSIKVLSKDLFPGGKNFHHDRPYMLNWMKGSLDEEPLMFHMCWTTNKDDKLNYLQQLGLWYLPDSCSNSQIKGLAENLDGSLLGCCSAEPVVTCHFKDKPSVIPCEGSPNKDQNGKPFW</sequence>
<evidence type="ECO:0000259" key="2">
    <source>
        <dbReference type="Pfam" id="PF03407"/>
    </source>
</evidence>
<evidence type="ECO:0000313" key="4">
    <source>
        <dbReference type="Proteomes" id="UP001165065"/>
    </source>
</evidence>
<dbReference type="GO" id="GO:0016757">
    <property type="term" value="F:glycosyltransferase activity"/>
    <property type="evidence" value="ECO:0007669"/>
    <property type="project" value="TreeGrafter"/>
</dbReference>
<dbReference type="PANTHER" id="PTHR47032:SF1">
    <property type="entry name" value="UDP-D-XYLOSE:L-FUCOSE ALPHA-1,3-D-XYLOSYLTRANSFERASE-RELATED"/>
    <property type="match status" value="1"/>
</dbReference>
<evidence type="ECO:0000313" key="3">
    <source>
        <dbReference type="EMBL" id="GMI23939.1"/>
    </source>
</evidence>
<proteinExistence type="predicted"/>
<protein>
    <recommendedName>
        <fullName evidence="2">Nucleotide-diphospho-sugar transferase domain-containing protein</fullName>
    </recommendedName>
</protein>
<organism evidence="3 4">
    <name type="scientific">Triparma columacea</name>
    <dbReference type="NCBI Taxonomy" id="722753"/>
    <lineage>
        <taxon>Eukaryota</taxon>
        <taxon>Sar</taxon>
        <taxon>Stramenopiles</taxon>
        <taxon>Ochrophyta</taxon>
        <taxon>Bolidophyceae</taxon>
        <taxon>Parmales</taxon>
        <taxon>Triparmaceae</taxon>
        <taxon>Triparma</taxon>
    </lineage>
</organism>
<comment type="caution">
    <text evidence="3">The sequence shown here is derived from an EMBL/GenBank/DDBJ whole genome shotgun (WGS) entry which is preliminary data.</text>
</comment>
<feature type="region of interest" description="Disordered" evidence="1">
    <location>
        <begin position="103"/>
        <end position="134"/>
    </location>
</feature>
<dbReference type="Pfam" id="PF03407">
    <property type="entry name" value="Nucleotid_trans"/>
    <property type="match status" value="1"/>
</dbReference>
<feature type="compositionally biased region" description="Basic and acidic residues" evidence="1">
    <location>
        <begin position="103"/>
        <end position="119"/>
    </location>
</feature>
<feature type="compositionally biased region" description="Basic residues" evidence="1">
    <location>
        <begin position="10"/>
        <end position="21"/>
    </location>
</feature>
<dbReference type="EMBL" id="BRYA01000578">
    <property type="protein sequence ID" value="GMI23939.1"/>
    <property type="molecule type" value="Genomic_DNA"/>
</dbReference>
<gene>
    <name evidence="3" type="ORF">TrCOL_g13195</name>
</gene>
<dbReference type="InterPro" id="IPR052636">
    <property type="entry name" value="UDP-D-xylose:L-fucose_XylT"/>
</dbReference>
<dbReference type="Proteomes" id="UP001165065">
    <property type="component" value="Unassembled WGS sequence"/>
</dbReference>
<dbReference type="InterPro" id="IPR005069">
    <property type="entry name" value="Nucl-diP-sugar_transferase"/>
</dbReference>
<feature type="compositionally biased region" description="Basic and acidic residues" evidence="1">
    <location>
        <begin position="149"/>
        <end position="163"/>
    </location>
</feature>
<reference evidence="4" key="1">
    <citation type="journal article" date="2023" name="Commun. Biol.">
        <title>Genome analysis of Parmales, the sister group of diatoms, reveals the evolutionary specialization of diatoms from phago-mixotrophs to photoautotrophs.</title>
        <authorList>
            <person name="Ban H."/>
            <person name="Sato S."/>
            <person name="Yoshikawa S."/>
            <person name="Yamada K."/>
            <person name="Nakamura Y."/>
            <person name="Ichinomiya M."/>
            <person name="Sato N."/>
            <person name="Blanc-Mathieu R."/>
            <person name="Endo H."/>
            <person name="Kuwata A."/>
            <person name="Ogata H."/>
        </authorList>
    </citation>
    <scope>NUCLEOTIDE SEQUENCE [LARGE SCALE GENOMIC DNA]</scope>
</reference>
<dbReference type="OrthoDB" id="540503at2759"/>
<dbReference type="AlphaFoldDB" id="A0A9W7FWE7"/>
<evidence type="ECO:0000256" key="1">
    <source>
        <dbReference type="SAM" id="MobiDB-lite"/>
    </source>
</evidence>
<feature type="domain" description="Nucleotide-diphospho-sugar transferase" evidence="2">
    <location>
        <begin position="389"/>
        <end position="604"/>
    </location>
</feature>
<feature type="compositionally biased region" description="Gly residues" evidence="1">
    <location>
        <begin position="120"/>
        <end position="129"/>
    </location>
</feature>
<name>A0A9W7FWE7_9STRA</name>